<gene>
    <name evidence="6" type="ORF">CF165_45945</name>
</gene>
<dbReference type="InterPro" id="IPR001242">
    <property type="entry name" value="Condensation_dom"/>
</dbReference>
<comment type="caution">
    <text evidence="6">The sequence shown here is derived from an EMBL/GenBank/DDBJ whole genome shotgun (WGS) entry which is preliminary data.</text>
</comment>
<dbReference type="GO" id="GO:0008610">
    <property type="term" value="P:lipid biosynthetic process"/>
    <property type="evidence" value="ECO:0007669"/>
    <property type="project" value="UniProtKB-ARBA"/>
</dbReference>
<evidence type="ECO:0000313" key="6">
    <source>
        <dbReference type="EMBL" id="OXM59770.1"/>
    </source>
</evidence>
<dbReference type="InterPro" id="IPR020806">
    <property type="entry name" value="PKS_PP-bd"/>
</dbReference>
<reference evidence="7" key="1">
    <citation type="submission" date="2017-07" db="EMBL/GenBank/DDBJ databases">
        <title>Comparative genome mining reveals phylogenetic distribution patterns of secondary metabolites in Amycolatopsis.</title>
        <authorList>
            <person name="Adamek M."/>
            <person name="Alanjary M."/>
            <person name="Sales-Ortells H."/>
            <person name="Goodfellow M."/>
            <person name="Bull A.T."/>
            <person name="Kalinowski J."/>
            <person name="Ziemert N."/>
        </authorList>
    </citation>
    <scope>NUCLEOTIDE SEQUENCE [LARGE SCALE GENOMIC DNA]</scope>
    <source>
        <strain evidence="7">H5</strain>
    </source>
</reference>
<evidence type="ECO:0000259" key="5">
    <source>
        <dbReference type="PROSITE" id="PS50075"/>
    </source>
</evidence>
<dbReference type="InterPro" id="IPR006162">
    <property type="entry name" value="Ppantetheine_attach_site"/>
</dbReference>
<protein>
    <recommendedName>
        <fullName evidence="5">Carrier domain-containing protein</fullName>
    </recommendedName>
</protein>
<dbReference type="GO" id="GO:0072330">
    <property type="term" value="P:monocarboxylic acid biosynthetic process"/>
    <property type="evidence" value="ECO:0007669"/>
    <property type="project" value="UniProtKB-ARBA"/>
</dbReference>
<dbReference type="InterPro" id="IPR023213">
    <property type="entry name" value="CAT-like_dom_sf"/>
</dbReference>
<dbReference type="FunFam" id="1.10.1200.10:FF:000016">
    <property type="entry name" value="Non-ribosomal peptide synthase"/>
    <property type="match status" value="1"/>
</dbReference>
<dbReference type="PANTHER" id="PTHR45527">
    <property type="entry name" value="NONRIBOSOMAL PEPTIDE SYNTHETASE"/>
    <property type="match status" value="1"/>
</dbReference>
<feature type="non-terminal residue" evidence="6">
    <location>
        <position position="382"/>
    </location>
</feature>
<dbReference type="InterPro" id="IPR036736">
    <property type="entry name" value="ACP-like_sf"/>
</dbReference>
<dbReference type="SUPFAM" id="SSF56801">
    <property type="entry name" value="Acetyl-CoA synthetase-like"/>
    <property type="match status" value="1"/>
</dbReference>
<dbReference type="GO" id="GO:0003824">
    <property type="term" value="F:catalytic activity"/>
    <property type="evidence" value="ECO:0007669"/>
    <property type="project" value="InterPro"/>
</dbReference>
<dbReference type="EMBL" id="NMUL01000071">
    <property type="protein sequence ID" value="OXM59770.1"/>
    <property type="molecule type" value="Genomic_DNA"/>
</dbReference>
<evidence type="ECO:0000256" key="1">
    <source>
        <dbReference type="ARBA" id="ARBA00001957"/>
    </source>
</evidence>
<dbReference type="Gene3D" id="3.30.300.30">
    <property type="match status" value="1"/>
</dbReference>
<dbReference type="PROSITE" id="PS50075">
    <property type="entry name" value="CARRIER"/>
    <property type="match status" value="1"/>
</dbReference>
<keyword evidence="7" id="KW-1185">Reference proteome</keyword>
<proteinExistence type="predicted"/>
<evidence type="ECO:0000256" key="3">
    <source>
        <dbReference type="ARBA" id="ARBA00022553"/>
    </source>
</evidence>
<organism evidence="6 7">
    <name type="scientific">Amycolatopsis vastitatis</name>
    <dbReference type="NCBI Taxonomy" id="1905142"/>
    <lineage>
        <taxon>Bacteria</taxon>
        <taxon>Bacillati</taxon>
        <taxon>Actinomycetota</taxon>
        <taxon>Actinomycetes</taxon>
        <taxon>Pseudonocardiales</taxon>
        <taxon>Pseudonocardiaceae</taxon>
        <taxon>Amycolatopsis</taxon>
    </lineage>
</organism>
<dbReference type="GO" id="GO:0005829">
    <property type="term" value="C:cytosol"/>
    <property type="evidence" value="ECO:0007669"/>
    <property type="project" value="TreeGrafter"/>
</dbReference>
<feature type="non-terminal residue" evidence="6">
    <location>
        <position position="1"/>
    </location>
</feature>
<keyword evidence="3" id="KW-0597">Phosphoprotein</keyword>
<sequence length="382" mass="42127">AGPRVDTGKIRRHLSETLPAYMVPSAIMALPGLPLTPNGKVDQRALPRPDVGGTTGRDARSPREERLCAMFADVLGVERVGVEDNFFHLGGHSLLAIRLAGRIRAELGVQVSAATLFDAPTVAAVAEQIDSAETSHAVVTRRPRPEPLPLSFAQQRLWFLSRLEPASPAYNIPVVLRLSGRPGETALEAALADVVERHEVLRTVYPEVNGTPRQALVDDARPNLVVTHLAAHAVDAEVVRAARRPFDIAVETPLRAHLFTTDAERHVLLLVLHHIAGDGWSLRPLIDDLATAYAARRDHRAPQWTPLPMDYADYTLWQRDRLTEDVVRQQTDHWRAKLAGLPDRIDLPVDRPYPPTATTDGDAVRLVLDASLHRDLVRLGNQ</sequence>
<dbReference type="GO" id="GO:0043041">
    <property type="term" value="P:amino acid activation for nonribosomal peptide biosynthetic process"/>
    <property type="evidence" value="ECO:0007669"/>
    <property type="project" value="TreeGrafter"/>
</dbReference>
<dbReference type="PROSITE" id="PS00012">
    <property type="entry name" value="PHOSPHOPANTETHEINE"/>
    <property type="match status" value="1"/>
</dbReference>
<dbReference type="RefSeq" id="WP_240522126.1">
    <property type="nucleotide sequence ID" value="NZ_NMUL01000071.1"/>
</dbReference>
<dbReference type="SMART" id="SM00823">
    <property type="entry name" value="PKS_PP"/>
    <property type="match status" value="1"/>
</dbReference>
<dbReference type="InterPro" id="IPR009081">
    <property type="entry name" value="PP-bd_ACP"/>
</dbReference>
<dbReference type="Pfam" id="PF00550">
    <property type="entry name" value="PP-binding"/>
    <property type="match status" value="1"/>
</dbReference>
<accession>A0A229SLU4</accession>
<feature type="domain" description="Carrier" evidence="5">
    <location>
        <begin position="58"/>
        <end position="133"/>
    </location>
</feature>
<comment type="cofactor">
    <cofactor evidence="1">
        <name>pantetheine 4'-phosphate</name>
        <dbReference type="ChEBI" id="CHEBI:47942"/>
    </cofactor>
</comment>
<keyword evidence="2" id="KW-0596">Phosphopantetheine</keyword>
<evidence type="ECO:0000313" key="7">
    <source>
        <dbReference type="Proteomes" id="UP000215199"/>
    </source>
</evidence>
<evidence type="ECO:0000256" key="2">
    <source>
        <dbReference type="ARBA" id="ARBA00022450"/>
    </source>
</evidence>
<dbReference type="SUPFAM" id="SSF52777">
    <property type="entry name" value="CoA-dependent acyltransferases"/>
    <property type="match status" value="2"/>
</dbReference>
<feature type="region of interest" description="Disordered" evidence="4">
    <location>
        <begin position="38"/>
        <end position="61"/>
    </location>
</feature>
<evidence type="ECO:0000256" key="4">
    <source>
        <dbReference type="SAM" id="MobiDB-lite"/>
    </source>
</evidence>
<dbReference type="Gene3D" id="1.10.1200.10">
    <property type="entry name" value="ACP-like"/>
    <property type="match status" value="1"/>
</dbReference>
<name>A0A229SLU4_9PSEU</name>
<dbReference type="Gene3D" id="3.30.559.10">
    <property type="entry name" value="Chloramphenicol acetyltransferase-like domain"/>
    <property type="match status" value="1"/>
</dbReference>
<dbReference type="Proteomes" id="UP000215199">
    <property type="component" value="Unassembled WGS sequence"/>
</dbReference>
<dbReference type="GO" id="GO:0044550">
    <property type="term" value="P:secondary metabolite biosynthetic process"/>
    <property type="evidence" value="ECO:0007669"/>
    <property type="project" value="TreeGrafter"/>
</dbReference>
<dbReference type="GO" id="GO:0031177">
    <property type="term" value="F:phosphopantetheine binding"/>
    <property type="evidence" value="ECO:0007669"/>
    <property type="project" value="InterPro"/>
</dbReference>
<dbReference type="Pfam" id="PF00668">
    <property type="entry name" value="Condensation"/>
    <property type="match status" value="1"/>
</dbReference>
<dbReference type="PANTHER" id="PTHR45527:SF1">
    <property type="entry name" value="FATTY ACID SYNTHASE"/>
    <property type="match status" value="1"/>
</dbReference>
<dbReference type="Gene3D" id="3.30.559.30">
    <property type="entry name" value="Nonribosomal peptide synthetase, condensation domain"/>
    <property type="match status" value="1"/>
</dbReference>
<dbReference type="InterPro" id="IPR045851">
    <property type="entry name" value="AMP-bd_C_sf"/>
</dbReference>
<dbReference type="SUPFAM" id="SSF47336">
    <property type="entry name" value="ACP-like"/>
    <property type="match status" value="1"/>
</dbReference>
<dbReference type="AlphaFoldDB" id="A0A229SLU4"/>